<dbReference type="PROSITE" id="PS51898">
    <property type="entry name" value="TYR_RECOMBINASE"/>
    <property type="match status" value="1"/>
</dbReference>
<evidence type="ECO:0000256" key="1">
    <source>
        <dbReference type="ARBA" id="ARBA00023172"/>
    </source>
</evidence>
<feature type="domain" description="Tyr recombinase" evidence="2">
    <location>
        <begin position="38"/>
        <end position="193"/>
    </location>
</feature>
<organism evidence="3">
    <name type="scientific">freshwater metagenome</name>
    <dbReference type="NCBI Taxonomy" id="449393"/>
    <lineage>
        <taxon>unclassified sequences</taxon>
        <taxon>metagenomes</taxon>
        <taxon>ecological metagenomes</taxon>
    </lineage>
</organism>
<dbReference type="Gene3D" id="1.10.443.10">
    <property type="entry name" value="Intergrase catalytic core"/>
    <property type="match status" value="1"/>
</dbReference>
<dbReference type="PANTHER" id="PTHR30349">
    <property type="entry name" value="PHAGE INTEGRASE-RELATED"/>
    <property type="match status" value="1"/>
</dbReference>
<dbReference type="InterPro" id="IPR011010">
    <property type="entry name" value="DNA_brk_join_enz"/>
</dbReference>
<dbReference type="GO" id="GO:0006310">
    <property type="term" value="P:DNA recombination"/>
    <property type="evidence" value="ECO:0007669"/>
    <property type="project" value="UniProtKB-KW"/>
</dbReference>
<dbReference type="GO" id="GO:0015074">
    <property type="term" value="P:DNA integration"/>
    <property type="evidence" value="ECO:0007669"/>
    <property type="project" value="InterPro"/>
</dbReference>
<keyword evidence="1" id="KW-0233">DNA recombination</keyword>
<dbReference type="EMBL" id="CAEZXZ010000001">
    <property type="protein sequence ID" value="CAB4691694.1"/>
    <property type="molecule type" value="Genomic_DNA"/>
</dbReference>
<evidence type="ECO:0000313" key="3">
    <source>
        <dbReference type="EMBL" id="CAB4691694.1"/>
    </source>
</evidence>
<accession>A0A6J6P5R1</accession>
<reference evidence="3" key="1">
    <citation type="submission" date="2020-05" db="EMBL/GenBank/DDBJ databases">
        <authorList>
            <person name="Chiriac C."/>
            <person name="Salcher M."/>
            <person name="Ghai R."/>
            <person name="Kavagutti S V."/>
        </authorList>
    </citation>
    <scope>NUCLEOTIDE SEQUENCE</scope>
</reference>
<evidence type="ECO:0000259" key="2">
    <source>
        <dbReference type="PROSITE" id="PS51898"/>
    </source>
</evidence>
<dbReference type="GO" id="GO:0003677">
    <property type="term" value="F:DNA binding"/>
    <property type="evidence" value="ECO:0007669"/>
    <property type="project" value="InterPro"/>
</dbReference>
<name>A0A6J6P5R1_9ZZZZ</name>
<dbReference type="InterPro" id="IPR002104">
    <property type="entry name" value="Integrase_catalytic"/>
</dbReference>
<dbReference type="InterPro" id="IPR050090">
    <property type="entry name" value="Tyrosine_recombinase_XerCD"/>
</dbReference>
<protein>
    <submittedName>
        <fullName evidence="3">Unannotated protein</fullName>
    </submittedName>
</protein>
<gene>
    <name evidence="3" type="ORF">UFOPK2625_00010</name>
</gene>
<proteinExistence type="predicted"/>
<sequence>MLSVILDFALRSGRIQRNPVRFDAEGKVGYLRKSRAKSAHHYVTPERLKIVTTACGPYETLILLMGTTGLRWGDATILTVGDIEVARRRIKITKAHVDHEGRNKAATDLLFVRTKQEPLRNSNFYNRVWSKARIQAGEPELRIHDLRFTAASLAIQSGANVKAVQNMLGHKSAEMILDLYSGLFESDQVDVAERMDKLFTDTDCQENATKTSRITLNYFIENPNPLRIKEKTWWPRHDSNMRSSV</sequence>
<dbReference type="InterPro" id="IPR013762">
    <property type="entry name" value="Integrase-like_cat_sf"/>
</dbReference>
<dbReference type="AlphaFoldDB" id="A0A6J6P5R1"/>
<dbReference type="Pfam" id="PF00589">
    <property type="entry name" value="Phage_integrase"/>
    <property type="match status" value="1"/>
</dbReference>
<dbReference type="PANTHER" id="PTHR30349:SF64">
    <property type="entry name" value="PROPHAGE INTEGRASE INTD-RELATED"/>
    <property type="match status" value="1"/>
</dbReference>
<dbReference type="SUPFAM" id="SSF56349">
    <property type="entry name" value="DNA breaking-rejoining enzymes"/>
    <property type="match status" value="1"/>
</dbReference>